<comment type="caution">
    <text evidence="3">The sequence shown here is derived from an EMBL/GenBank/DDBJ whole genome shotgun (WGS) entry which is preliminary data.</text>
</comment>
<evidence type="ECO:0000313" key="3">
    <source>
        <dbReference type="EMBL" id="PLW27359.1"/>
    </source>
</evidence>
<evidence type="ECO:0000256" key="1">
    <source>
        <dbReference type="SAM" id="MobiDB-lite"/>
    </source>
</evidence>
<organism evidence="3 6">
    <name type="scientific">Puccinia coronata f. sp. avenae</name>
    <dbReference type="NCBI Taxonomy" id="200324"/>
    <lineage>
        <taxon>Eukaryota</taxon>
        <taxon>Fungi</taxon>
        <taxon>Dikarya</taxon>
        <taxon>Basidiomycota</taxon>
        <taxon>Pucciniomycotina</taxon>
        <taxon>Pucciniomycetes</taxon>
        <taxon>Pucciniales</taxon>
        <taxon>Pucciniaceae</taxon>
        <taxon>Puccinia</taxon>
    </lineage>
</organism>
<dbReference type="AlphaFoldDB" id="A0A2N5TPD3"/>
<accession>A0A2N5TPD3</accession>
<evidence type="ECO:0000313" key="2">
    <source>
        <dbReference type="EMBL" id="PLW24905.1"/>
    </source>
</evidence>
<feature type="compositionally biased region" description="Basic and acidic residues" evidence="1">
    <location>
        <begin position="50"/>
        <end position="67"/>
    </location>
</feature>
<dbReference type="EMBL" id="PGCJ01000312">
    <property type="protein sequence ID" value="PLW32907.1"/>
    <property type="molecule type" value="Genomic_DNA"/>
</dbReference>
<keyword evidence="5" id="KW-1185">Reference proteome</keyword>
<name>A0A2N5TPD3_9BASI</name>
<gene>
    <name evidence="4" type="ORF">PCANC_17109</name>
    <name evidence="3" type="ORF">PCASD_20947</name>
    <name evidence="2" type="ORF">PCASD_23682</name>
</gene>
<sequence length="171" mass="18884">MAYRIWLVSVTGNSLGGGGRVDDRAYTTWWTLVVLLLDLIIKGRGKRKSESIRRGYDEQPHEGELRRGTGGKTTTSGKKEFYDVLGPPAASIIRCCILKPNKKRESIMHHSTTGTITAFLFDSTYLHGRTGSELPRRPFRPVGIKDLPPLTVDQTAAMTVAKVPCGRAKSL</sequence>
<dbReference type="Proteomes" id="UP000235392">
    <property type="component" value="Unassembled WGS sequence"/>
</dbReference>
<protein>
    <submittedName>
        <fullName evidence="3">Uncharacterized protein</fullName>
    </submittedName>
</protein>
<evidence type="ECO:0000313" key="5">
    <source>
        <dbReference type="Proteomes" id="UP000235388"/>
    </source>
</evidence>
<evidence type="ECO:0000313" key="6">
    <source>
        <dbReference type="Proteomes" id="UP000235392"/>
    </source>
</evidence>
<reference evidence="5 6" key="1">
    <citation type="submission" date="2017-11" db="EMBL/GenBank/DDBJ databases">
        <title>De novo assembly and phasing of dikaryotic genomes from two isolates of Puccinia coronata f. sp. avenae, the causal agent of oat crown rust.</title>
        <authorList>
            <person name="Miller M.E."/>
            <person name="Zhang Y."/>
            <person name="Omidvar V."/>
            <person name="Sperschneider J."/>
            <person name="Schwessinger B."/>
            <person name="Raley C."/>
            <person name="Palmer J.M."/>
            <person name="Garnica D."/>
            <person name="Upadhyaya N."/>
            <person name="Rathjen J."/>
            <person name="Taylor J.M."/>
            <person name="Park R.F."/>
            <person name="Dodds P.N."/>
            <person name="Hirsch C.D."/>
            <person name="Kianian S.F."/>
            <person name="Figueroa M."/>
        </authorList>
    </citation>
    <scope>NUCLEOTIDE SEQUENCE [LARGE SCALE GENOMIC DNA]</scope>
    <source>
        <strain evidence="4">12NC29</strain>
        <strain evidence="3">12SD80</strain>
    </source>
</reference>
<dbReference type="EMBL" id="PGCI01000589">
    <property type="protein sequence ID" value="PLW24905.1"/>
    <property type="molecule type" value="Genomic_DNA"/>
</dbReference>
<proteinExistence type="predicted"/>
<evidence type="ECO:0000313" key="4">
    <source>
        <dbReference type="EMBL" id="PLW32907.1"/>
    </source>
</evidence>
<dbReference type="EMBL" id="PGCI01000411">
    <property type="protein sequence ID" value="PLW27359.1"/>
    <property type="molecule type" value="Genomic_DNA"/>
</dbReference>
<dbReference type="Proteomes" id="UP000235388">
    <property type="component" value="Unassembled WGS sequence"/>
</dbReference>
<feature type="region of interest" description="Disordered" evidence="1">
    <location>
        <begin position="50"/>
        <end position="78"/>
    </location>
</feature>